<protein>
    <submittedName>
        <fullName evidence="2">Uncharacterized protein</fullName>
    </submittedName>
</protein>
<feature type="transmembrane region" description="Helical" evidence="1">
    <location>
        <begin position="7"/>
        <end position="26"/>
    </location>
</feature>
<feature type="transmembrane region" description="Helical" evidence="1">
    <location>
        <begin position="64"/>
        <end position="82"/>
    </location>
</feature>
<accession>A0A4Z0H1C5</accession>
<evidence type="ECO:0000313" key="3">
    <source>
        <dbReference type="Proteomes" id="UP000297982"/>
    </source>
</evidence>
<sequence>MKKLYIHILNIVALVLYFIFNAFAYLGMNFTVPTEPYTAEYTFLGSFYVLLGAFYYLQIKYNSIGKFLIIIVMEVVFLYVWGLNGQSLLEPLLE</sequence>
<comment type="caution">
    <text evidence="2">The sequence shown here is derived from an EMBL/GenBank/DDBJ whole genome shotgun (WGS) entry which is preliminary data.</text>
</comment>
<name>A0A4Z0H1C5_9BACI</name>
<feature type="transmembrane region" description="Helical" evidence="1">
    <location>
        <begin position="38"/>
        <end position="57"/>
    </location>
</feature>
<keyword evidence="1" id="KW-1133">Transmembrane helix</keyword>
<reference evidence="2 3" key="1">
    <citation type="journal article" date="2003" name="Int. J. Syst. Evol. Microbiol.">
        <title>Halobacillus salinus sp. nov., isolated from a salt lake on the coast of the East Sea in Korea.</title>
        <authorList>
            <person name="Yoon J.H."/>
            <person name="Kang K.H."/>
            <person name="Park Y.H."/>
        </authorList>
    </citation>
    <scope>NUCLEOTIDE SEQUENCE [LARGE SCALE GENOMIC DNA]</scope>
    <source>
        <strain evidence="2 3">HSL-3</strain>
    </source>
</reference>
<dbReference type="AlphaFoldDB" id="A0A4Z0H1C5"/>
<dbReference type="EMBL" id="SRJC01000001">
    <property type="protein sequence ID" value="TGB03657.1"/>
    <property type="molecule type" value="Genomic_DNA"/>
</dbReference>
<gene>
    <name evidence="2" type="ORF">E4663_01240</name>
</gene>
<keyword evidence="1" id="KW-0812">Transmembrane</keyword>
<organism evidence="2 3">
    <name type="scientific">Halobacillus salinus</name>
    <dbReference type="NCBI Taxonomy" id="192814"/>
    <lineage>
        <taxon>Bacteria</taxon>
        <taxon>Bacillati</taxon>
        <taxon>Bacillota</taxon>
        <taxon>Bacilli</taxon>
        <taxon>Bacillales</taxon>
        <taxon>Bacillaceae</taxon>
        <taxon>Halobacillus</taxon>
    </lineage>
</organism>
<evidence type="ECO:0000313" key="2">
    <source>
        <dbReference type="EMBL" id="TGB03657.1"/>
    </source>
</evidence>
<dbReference type="STRING" id="192814.GCA_900166575_00535"/>
<proteinExistence type="predicted"/>
<dbReference type="RefSeq" id="WP_135326379.1">
    <property type="nucleotide sequence ID" value="NZ_SRJC01000001.1"/>
</dbReference>
<evidence type="ECO:0000256" key="1">
    <source>
        <dbReference type="SAM" id="Phobius"/>
    </source>
</evidence>
<keyword evidence="1" id="KW-0472">Membrane</keyword>
<dbReference type="Proteomes" id="UP000297982">
    <property type="component" value="Unassembled WGS sequence"/>
</dbReference>
<keyword evidence="3" id="KW-1185">Reference proteome</keyword>